<accession>A0A835KVL1</accession>
<comment type="caution">
    <text evidence="1">The sequence shown here is derived from an EMBL/GenBank/DDBJ whole genome shotgun (WGS) entry which is preliminary data.</text>
</comment>
<name>A0A835KVL1_9POAL</name>
<organism evidence="1 2">
    <name type="scientific">Digitaria exilis</name>
    <dbReference type="NCBI Taxonomy" id="1010633"/>
    <lineage>
        <taxon>Eukaryota</taxon>
        <taxon>Viridiplantae</taxon>
        <taxon>Streptophyta</taxon>
        <taxon>Embryophyta</taxon>
        <taxon>Tracheophyta</taxon>
        <taxon>Spermatophyta</taxon>
        <taxon>Magnoliopsida</taxon>
        <taxon>Liliopsida</taxon>
        <taxon>Poales</taxon>
        <taxon>Poaceae</taxon>
        <taxon>PACMAD clade</taxon>
        <taxon>Panicoideae</taxon>
        <taxon>Panicodae</taxon>
        <taxon>Paniceae</taxon>
        <taxon>Anthephorinae</taxon>
        <taxon>Digitaria</taxon>
    </lineage>
</organism>
<proteinExistence type="predicted"/>
<evidence type="ECO:0000313" key="2">
    <source>
        <dbReference type="Proteomes" id="UP000636709"/>
    </source>
</evidence>
<sequence>MKKKVVVCYSGTLGLYWARGAAACYPPTVGSGQGSLLCEASLTPFLPLQVQGGPNFRQSPHRPLPNLERAGQHWHTAGPSEEAAPNIHTTLMPPLGLQAHATELGEGKRLRRVFTLDGWIIQIERCCAAVFSVHM</sequence>
<dbReference type="AlphaFoldDB" id="A0A835KVL1"/>
<dbReference type="Proteomes" id="UP000636709">
    <property type="component" value="Unassembled WGS sequence"/>
</dbReference>
<reference evidence="1" key="1">
    <citation type="submission" date="2020-07" db="EMBL/GenBank/DDBJ databases">
        <title>Genome sequence and genetic diversity analysis of an under-domesticated orphan crop, white fonio (Digitaria exilis).</title>
        <authorList>
            <person name="Bennetzen J.L."/>
            <person name="Chen S."/>
            <person name="Ma X."/>
            <person name="Wang X."/>
            <person name="Yssel A.E.J."/>
            <person name="Chaluvadi S.R."/>
            <person name="Johnson M."/>
            <person name="Gangashetty P."/>
            <person name="Hamidou F."/>
            <person name="Sanogo M.D."/>
            <person name="Zwaenepoel A."/>
            <person name="Wallace J."/>
            <person name="Van De Peer Y."/>
            <person name="Van Deynze A."/>
        </authorList>
    </citation>
    <scope>NUCLEOTIDE SEQUENCE</scope>
    <source>
        <tissue evidence="1">Leaves</tissue>
    </source>
</reference>
<keyword evidence="2" id="KW-1185">Reference proteome</keyword>
<dbReference type="EMBL" id="JACEFO010000229">
    <property type="protein sequence ID" value="KAF8776139.1"/>
    <property type="molecule type" value="Genomic_DNA"/>
</dbReference>
<protein>
    <submittedName>
        <fullName evidence="1">Uncharacterized protein</fullName>
    </submittedName>
</protein>
<evidence type="ECO:0000313" key="1">
    <source>
        <dbReference type="EMBL" id="KAF8776139.1"/>
    </source>
</evidence>
<gene>
    <name evidence="1" type="ORF">HU200_003828</name>
</gene>